<name>A0A372GB34_9ACTN</name>
<dbReference type="EMBL" id="QVNQ01000010">
    <property type="protein sequence ID" value="RFS82293.1"/>
    <property type="molecule type" value="Genomic_DNA"/>
</dbReference>
<protein>
    <submittedName>
        <fullName evidence="1">DUF4259 domain-containing protein</fullName>
    </submittedName>
</protein>
<dbReference type="InterPro" id="IPR025355">
    <property type="entry name" value="DUF4259"/>
</dbReference>
<dbReference type="OrthoDB" id="73183at2"/>
<dbReference type="AlphaFoldDB" id="A0A372GB34"/>
<gene>
    <name evidence="1" type="ORF">D0T12_28805</name>
</gene>
<organism evidence="1 2">
    <name type="scientific">Actinomadura spongiicola</name>
    <dbReference type="NCBI Taxonomy" id="2303421"/>
    <lineage>
        <taxon>Bacteria</taxon>
        <taxon>Bacillati</taxon>
        <taxon>Actinomycetota</taxon>
        <taxon>Actinomycetes</taxon>
        <taxon>Streptosporangiales</taxon>
        <taxon>Thermomonosporaceae</taxon>
        <taxon>Actinomadura</taxon>
    </lineage>
</organism>
<reference evidence="1 2" key="1">
    <citation type="submission" date="2018-08" db="EMBL/GenBank/DDBJ databases">
        <title>Actinomadura spongicola sp. nov., isolated from marine sponge Leucetta chagosensis.</title>
        <authorList>
            <person name="Li L."/>
            <person name="Lin H.W."/>
        </authorList>
    </citation>
    <scope>NUCLEOTIDE SEQUENCE [LARGE SCALE GENOMIC DNA]</scope>
    <source>
        <strain evidence="1 2">LHW52907</strain>
    </source>
</reference>
<sequence length="138" mass="14286">MGTWDIGPFDNDHASDFAIDLDEAPAEQHAELIARALNAVMPPDGDTGSRSADPAVAAAAVVAAQLPGGPPTDPISGPGKPVPPLPRELVPLAISALDRVVAADSEVRQLWSESPNGHLWEEEIARLRAVMAAGNSDG</sequence>
<evidence type="ECO:0000313" key="1">
    <source>
        <dbReference type="EMBL" id="RFS82293.1"/>
    </source>
</evidence>
<proteinExistence type="predicted"/>
<dbReference type="Pfam" id="PF14078">
    <property type="entry name" value="DUF4259"/>
    <property type="match status" value="1"/>
</dbReference>
<dbReference type="Proteomes" id="UP000262882">
    <property type="component" value="Unassembled WGS sequence"/>
</dbReference>
<comment type="caution">
    <text evidence="1">The sequence shown here is derived from an EMBL/GenBank/DDBJ whole genome shotgun (WGS) entry which is preliminary data.</text>
</comment>
<evidence type="ECO:0000313" key="2">
    <source>
        <dbReference type="Proteomes" id="UP000262882"/>
    </source>
</evidence>
<keyword evidence="2" id="KW-1185">Reference proteome</keyword>
<accession>A0A372GB34</accession>